<name>A0A165MYT6_9AGAM</name>
<gene>
    <name evidence="1" type="ORF">NEOLEDRAFT_1029473</name>
</gene>
<feature type="non-terminal residue" evidence="1">
    <location>
        <position position="1"/>
    </location>
</feature>
<dbReference type="OrthoDB" id="2686689at2759"/>
<reference evidence="1 2" key="1">
    <citation type="journal article" date="2016" name="Mol. Biol. Evol.">
        <title>Comparative Genomics of Early-Diverging Mushroom-Forming Fungi Provides Insights into the Origins of Lignocellulose Decay Capabilities.</title>
        <authorList>
            <person name="Nagy L.G."/>
            <person name="Riley R."/>
            <person name="Tritt A."/>
            <person name="Adam C."/>
            <person name="Daum C."/>
            <person name="Floudas D."/>
            <person name="Sun H."/>
            <person name="Yadav J.S."/>
            <person name="Pangilinan J."/>
            <person name="Larsson K.H."/>
            <person name="Matsuura K."/>
            <person name="Barry K."/>
            <person name="Labutti K."/>
            <person name="Kuo R."/>
            <person name="Ohm R.A."/>
            <person name="Bhattacharya S.S."/>
            <person name="Shirouzu T."/>
            <person name="Yoshinaga Y."/>
            <person name="Martin F.M."/>
            <person name="Grigoriev I.V."/>
            <person name="Hibbett D.S."/>
        </authorList>
    </citation>
    <scope>NUCLEOTIDE SEQUENCE [LARGE SCALE GENOMIC DNA]</scope>
    <source>
        <strain evidence="1 2">HHB14362 ss-1</strain>
    </source>
</reference>
<feature type="non-terminal residue" evidence="1">
    <location>
        <position position="84"/>
    </location>
</feature>
<sequence length="84" mass="9754">GSRGRPRKVIDPTWLQEAMSTHRKITIQKLADLLGMHRNAVSKQLKLYGVYQRFSDISDNDIDLLVRLYKKHRPTSGLRYVVGF</sequence>
<organism evidence="1 2">
    <name type="scientific">Neolentinus lepideus HHB14362 ss-1</name>
    <dbReference type="NCBI Taxonomy" id="1314782"/>
    <lineage>
        <taxon>Eukaryota</taxon>
        <taxon>Fungi</taxon>
        <taxon>Dikarya</taxon>
        <taxon>Basidiomycota</taxon>
        <taxon>Agaricomycotina</taxon>
        <taxon>Agaricomycetes</taxon>
        <taxon>Gloeophyllales</taxon>
        <taxon>Gloeophyllaceae</taxon>
        <taxon>Neolentinus</taxon>
    </lineage>
</organism>
<dbReference type="STRING" id="1314782.A0A165MYT6"/>
<dbReference type="AlphaFoldDB" id="A0A165MYT6"/>
<proteinExistence type="predicted"/>
<protein>
    <submittedName>
        <fullName evidence="1">Uncharacterized protein</fullName>
    </submittedName>
</protein>
<keyword evidence="2" id="KW-1185">Reference proteome</keyword>
<evidence type="ECO:0000313" key="1">
    <source>
        <dbReference type="EMBL" id="KZT18953.1"/>
    </source>
</evidence>
<dbReference type="Proteomes" id="UP000076761">
    <property type="component" value="Unassembled WGS sequence"/>
</dbReference>
<dbReference type="InParanoid" id="A0A165MYT6"/>
<accession>A0A165MYT6</accession>
<dbReference type="EMBL" id="KV425656">
    <property type="protein sequence ID" value="KZT18953.1"/>
    <property type="molecule type" value="Genomic_DNA"/>
</dbReference>
<evidence type="ECO:0000313" key="2">
    <source>
        <dbReference type="Proteomes" id="UP000076761"/>
    </source>
</evidence>